<evidence type="ECO:0000313" key="2">
    <source>
        <dbReference type="Proteomes" id="UP000256485"/>
    </source>
</evidence>
<sequence>MRPRIMPDVASLEALANAGRALDSGAMRDRAVGMGAAQWMERGDVA</sequence>
<keyword evidence="2" id="KW-1185">Reference proteome</keyword>
<gene>
    <name evidence="1" type="ORF">DFJ64_1714</name>
</gene>
<reference evidence="1 2" key="1">
    <citation type="submission" date="2018-08" db="EMBL/GenBank/DDBJ databases">
        <title>Sequencing the genomes of 1000 actinobacteria strains.</title>
        <authorList>
            <person name="Klenk H.-P."/>
        </authorList>
    </citation>
    <scope>NUCLEOTIDE SEQUENCE [LARGE SCALE GENOMIC DNA]</scope>
    <source>
        <strain evidence="1 2">DSM 22891</strain>
    </source>
</reference>
<dbReference type="EMBL" id="QTUC01000001">
    <property type="protein sequence ID" value="REF36308.1"/>
    <property type="molecule type" value="Genomic_DNA"/>
</dbReference>
<dbReference type="Proteomes" id="UP000256485">
    <property type="component" value="Unassembled WGS sequence"/>
</dbReference>
<name>A0A3D9V3K9_THECX</name>
<accession>A0A3D9V3K9</accession>
<evidence type="ECO:0000313" key="1">
    <source>
        <dbReference type="EMBL" id="REF36308.1"/>
    </source>
</evidence>
<comment type="caution">
    <text evidence="1">The sequence shown here is derived from an EMBL/GenBank/DDBJ whole genome shotgun (WGS) entry which is preliminary data.</text>
</comment>
<organism evidence="1 2">
    <name type="scientific">Thermasporomyces composti</name>
    <dbReference type="NCBI Taxonomy" id="696763"/>
    <lineage>
        <taxon>Bacteria</taxon>
        <taxon>Bacillati</taxon>
        <taxon>Actinomycetota</taxon>
        <taxon>Actinomycetes</taxon>
        <taxon>Propionibacteriales</taxon>
        <taxon>Nocardioidaceae</taxon>
        <taxon>Thermasporomyces</taxon>
    </lineage>
</organism>
<protein>
    <submittedName>
        <fullName evidence="1">Uncharacterized protein</fullName>
    </submittedName>
</protein>
<dbReference type="AlphaFoldDB" id="A0A3D9V3K9"/>
<proteinExistence type="predicted"/>